<dbReference type="Gene3D" id="3.30.1540.10">
    <property type="entry name" value="formyl-coa transferase, domain 3"/>
    <property type="match status" value="1"/>
</dbReference>
<accession>A0ABQ6C255</accession>
<dbReference type="InterPro" id="IPR050509">
    <property type="entry name" value="CoA-transferase_III"/>
</dbReference>
<evidence type="ECO:0000313" key="1">
    <source>
        <dbReference type="EMBL" id="GLS13789.1"/>
    </source>
</evidence>
<dbReference type="SUPFAM" id="SSF89796">
    <property type="entry name" value="CoA-transferase family III (CaiB/BaiF)"/>
    <property type="match status" value="1"/>
</dbReference>
<keyword evidence="2" id="KW-1185">Reference proteome</keyword>
<comment type="caution">
    <text evidence="1">The sequence shown here is derived from an EMBL/GenBank/DDBJ whole genome shotgun (WGS) entry which is preliminary data.</text>
</comment>
<dbReference type="EMBL" id="BSPB01000006">
    <property type="protein sequence ID" value="GLS13789.1"/>
    <property type="molecule type" value="Genomic_DNA"/>
</dbReference>
<dbReference type="Gene3D" id="3.40.50.10540">
    <property type="entry name" value="Crotonobetainyl-coa:carnitine coa-transferase, domain 1"/>
    <property type="match status" value="1"/>
</dbReference>
<dbReference type="RefSeq" id="WP_284307098.1">
    <property type="nucleotide sequence ID" value="NZ_BSPB01000006.1"/>
</dbReference>
<dbReference type="InterPro" id="IPR003673">
    <property type="entry name" value="CoA-Trfase_fam_III"/>
</dbReference>
<reference evidence="2" key="1">
    <citation type="journal article" date="2019" name="Int. J. Syst. Evol. Microbiol.">
        <title>The Global Catalogue of Microorganisms (GCM) 10K type strain sequencing project: providing services to taxonomists for standard genome sequencing and annotation.</title>
        <authorList>
            <consortium name="The Broad Institute Genomics Platform"/>
            <consortium name="The Broad Institute Genome Sequencing Center for Infectious Disease"/>
            <person name="Wu L."/>
            <person name="Ma J."/>
        </authorList>
    </citation>
    <scope>NUCLEOTIDE SEQUENCE [LARGE SCALE GENOMIC DNA]</scope>
    <source>
        <strain evidence="2">NBRC 109341</strain>
    </source>
</reference>
<evidence type="ECO:0000313" key="2">
    <source>
        <dbReference type="Proteomes" id="UP001156903"/>
    </source>
</evidence>
<gene>
    <name evidence="1" type="primary">AMACR</name>
    <name evidence="1" type="ORF">GCM10007935_12190</name>
</gene>
<dbReference type="PANTHER" id="PTHR48228:SF5">
    <property type="entry name" value="ALPHA-METHYLACYL-COA RACEMASE"/>
    <property type="match status" value="1"/>
</dbReference>
<protein>
    <submittedName>
        <fullName evidence="1">Alpha-methylacyl-CoA racemase</fullName>
    </submittedName>
</protein>
<dbReference type="Proteomes" id="UP001156903">
    <property type="component" value="Unassembled WGS sequence"/>
</dbReference>
<proteinExistence type="predicted"/>
<organism evidence="1 2">
    <name type="scientific">Hydrogenophaga electricum</name>
    <dbReference type="NCBI Taxonomy" id="1230953"/>
    <lineage>
        <taxon>Bacteria</taxon>
        <taxon>Pseudomonadati</taxon>
        <taxon>Pseudomonadota</taxon>
        <taxon>Betaproteobacteria</taxon>
        <taxon>Burkholderiales</taxon>
        <taxon>Comamonadaceae</taxon>
        <taxon>Hydrogenophaga</taxon>
    </lineage>
</organism>
<sequence>MKETRQAAGGPLQGVRVVEFAGLGPAPFACMLLSDMGADVVTVDRPGQRLAGPRHIAGRGRRVVQADLKEAIQREQVFSLVQSADVLVEGFRPGVMERLGLGPEVFQDTHPGLVYARMTGWGQDGPLSQRAGHDINYIGLSGALHAIGPRGGAPVPPLNLVGDYGGGSLYLVVGVLAALLERQRSGVGQVVDAAITDGTLSLMTQFFAASARGQFTEARGSNLLDGGAPFYGVYETADARHVCVGPIEPPFFALLVEGLGLDDGFKDAQNDRARWPAMRSAMEAAFRQRTRDEWTTRFEHTDACVTPVLSLSEAQAHPHQRARQAVIDIDGVRQPAPAPRFSRTASRVQGAAPTEATAMAAVLAAWGASVSAGGHTA</sequence>
<dbReference type="InterPro" id="IPR044855">
    <property type="entry name" value="CoA-Trfase_III_dom3_sf"/>
</dbReference>
<dbReference type="Pfam" id="PF02515">
    <property type="entry name" value="CoA_transf_3"/>
    <property type="match status" value="1"/>
</dbReference>
<dbReference type="InterPro" id="IPR023606">
    <property type="entry name" value="CoA-Trfase_III_dom_1_sf"/>
</dbReference>
<dbReference type="PANTHER" id="PTHR48228">
    <property type="entry name" value="SUCCINYL-COA--D-CITRAMALATE COA-TRANSFERASE"/>
    <property type="match status" value="1"/>
</dbReference>
<name>A0ABQ6C255_9BURK</name>